<evidence type="ECO:0000313" key="1">
    <source>
        <dbReference type="EMBL" id="CAG9167642.1"/>
    </source>
</evidence>
<reference evidence="1 2" key="1">
    <citation type="submission" date="2021-08" db="EMBL/GenBank/DDBJ databases">
        <authorList>
            <person name="Peeters C."/>
        </authorList>
    </citation>
    <scope>NUCLEOTIDE SEQUENCE [LARGE SCALE GENOMIC DNA]</scope>
    <source>
        <strain evidence="1 2">LMG 21510</strain>
    </source>
</reference>
<dbReference type="Proteomes" id="UP000721236">
    <property type="component" value="Unassembled WGS sequence"/>
</dbReference>
<dbReference type="Pfam" id="PF09392">
    <property type="entry name" value="T3SS_needle_F"/>
    <property type="match status" value="1"/>
</dbReference>
<name>A0ABN7Y2V7_9BURK</name>
<comment type="caution">
    <text evidence="1">The sequence shown here is derived from an EMBL/GenBank/DDBJ whole genome shotgun (WGS) entry which is preliminary data.</text>
</comment>
<organism evidence="1 2">
    <name type="scientific">Cupriavidus respiraculi</name>
    <dbReference type="NCBI Taxonomy" id="195930"/>
    <lineage>
        <taxon>Bacteria</taxon>
        <taxon>Pseudomonadati</taxon>
        <taxon>Pseudomonadota</taxon>
        <taxon>Betaproteobacteria</taxon>
        <taxon>Burkholderiales</taxon>
        <taxon>Burkholderiaceae</taxon>
        <taxon>Cupriavidus</taxon>
    </lineage>
</organism>
<dbReference type="InterPro" id="IPR037203">
    <property type="entry name" value="T3SS_needle-like_sf"/>
</dbReference>
<proteinExistence type="predicted"/>
<dbReference type="RefSeq" id="WP_222206863.1">
    <property type="nucleotide sequence ID" value="NZ_CAJZAH010000001.1"/>
</dbReference>
<keyword evidence="2" id="KW-1185">Reference proteome</keyword>
<dbReference type="EMBL" id="CAJZAH010000001">
    <property type="protein sequence ID" value="CAG9167642.1"/>
    <property type="molecule type" value="Genomic_DNA"/>
</dbReference>
<evidence type="ECO:0000313" key="2">
    <source>
        <dbReference type="Proteomes" id="UP000721236"/>
    </source>
</evidence>
<gene>
    <name evidence="1" type="ORF">LMG21510_00804</name>
</gene>
<protein>
    <submittedName>
        <fullName evidence="1">Uncharacterized protein</fullName>
    </submittedName>
</protein>
<accession>A0ABN7Y2V7</accession>
<dbReference type="InterPro" id="IPR021123">
    <property type="entry name" value="T3SS_needle-like"/>
</dbReference>
<dbReference type="SUPFAM" id="SSF140129">
    <property type="entry name" value="MxiH-like"/>
    <property type="match status" value="1"/>
</dbReference>
<sequence length="72" mass="7703">MNFNAIIDSMDGNVASTGQSMLAAMALAAQTGEPTDYLKAQREMATFNILVSFESGAIKFSHDSIASILQKM</sequence>